<sequence length="337" mass="38841">MRRRTSKFWIVVGIVLLIIILIPISCRIWDQRYRRSDQTSSNFSPDVSLQLPAATSTALKFENPSNQSEKTLAEIPTSITVESTPPETITVVVPSVEETPTSYATQVSVTTSSENDRRESKAVQVEEEKFFYTSLPVDKGEKVIMITIDDGPGEYTGELLDLLKELDIKVAFFLNGDTVPWYKEIVKREYEEGHTIGTHTYCHRSFFKLEKTASREQVIETMKSDFIKTENNIKAIIPEVKIRLLRMPEGYYRPWMDPILKEFGYVCINWTAGYDWIQEPDEKVLEYYKKALRPGGIYLFHDGKARGKRAMKLIRGFVEYARAQGYRIADPKEFFGN</sequence>
<dbReference type="AlphaFoldDB" id="A0A1E3G5I5"/>
<evidence type="ECO:0000259" key="2">
    <source>
        <dbReference type="PROSITE" id="PS51677"/>
    </source>
</evidence>
<feature type="domain" description="NodB homology" evidence="2">
    <location>
        <begin position="142"/>
        <end position="329"/>
    </location>
</feature>
<dbReference type="Gene3D" id="3.20.20.370">
    <property type="entry name" value="Glycoside hydrolase/deacetylase"/>
    <property type="match status" value="1"/>
</dbReference>
<protein>
    <recommendedName>
        <fullName evidence="2">NodB homology domain-containing protein</fullName>
    </recommendedName>
</protein>
<dbReference type="EMBL" id="LWAF01000001">
    <property type="protein sequence ID" value="ODN31412.1"/>
    <property type="molecule type" value="Genomic_DNA"/>
</dbReference>
<dbReference type="GO" id="GO:0005975">
    <property type="term" value="P:carbohydrate metabolic process"/>
    <property type="evidence" value="ECO:0007669"/>
    <property type="project" value="InterPro"/>
</dbReference>
<dbReference type="InterPro" id="IPR050248">
    <property type="entry name" value="Polysacc_deacetylase_ArnD"/>
</dbReference>
<keyword evidence="1" id="KW-0472">Membrane</keyword>
<dbReference type="Proteomes" id="UP000094570">
    <property type="component" value="Unassembled WGS sequence"/>
</dbReference>
<evidence type="ECO:0000256" key="1">
    <source>
        <dbReference type="SAM" id="Phobius"/>
    </source>
</evidence>
<keyword evidence="1" id="KW-0812">Transmembrane</keyword>
<dbReference type="PROSITE" id="PS51677">
    <property type="entry name" value="NODB"/>
    <property type="match status" value="1"/>
</dbReference>
<dbReference type="OrthoDB" id="9812065at2"/>
<gene>
    <name evidence="3" type="ORF">A4H02_01260</name>
</gene>
<dbReference type="RefSeq" id="WP_069292321.1">
    <property type="nucleotide sequence ID" value="NZ_CP140110.1"/>
</dbReference>
<reference evidence="4" key="1">
    <citation type="submission" date="2016-04" db="EMBL/GenBank/DDBJ databases">
        <title>The genome sequence project of a novel Fervidobacterium isolate from a hot spring in Thailand.</title>
        <authorList>
            <person name="Gonzalez J.M."/>
            <person name="Cuecas A."/>
            <person name="Kanoksilapatham W."/>
        </authorList>
    </citation>
    <scope>NUCLEOTIDE SEQUENCE [LARGE SCALE GENOMIC DNA]</scope>
    <source>
        <strain evidence="4">FC2004</strain>
    </source>
</reference>
<comment type="caution">
    <text evidence="3">The sequence shown here is derived from an EMBL/GenBank/DDBJ whole genome shotgun (WGS) entry which is preliminary data.</text>
</comment>
<dbReference type="Pfam" id="PF01522">
    <property type="entry name" value="Polysacc_deac_1"/>
    <property type="match status" value="1"/>
</dbReference>
<feature type="transmembrane region" description="Helical" evidence="1">
    <location>
        <begin position="6"/>
        <end position="26"/>
    </location>
</feature>
<evidence type="ECO:0000313" key="4">
    <source>
        <dbReference type="Proteomes" id="UP000094570"/>
    </source>
</evidence>
<name>A0A1E3G5I5_9BACT</name>
<keyword evidence="1" id="KW-1133">Transmembrane helix</keyword>
<evidence type="ECO:0000313" key="3">
    <source>
        <dbReference type="EMBL" id="ODN31412.1"/>
    </source>
</evidence>
<dbReference type="GO" id="GO:0016810">
    <property type="term" value="F:hydrolase activity, acting on carbon-nitrogen (but not peptide) bonds"/>
    <property type="evidence" value="ECO:0007669"/>
    <property type="project" value="InterPro"/>
</dbReference>
<dbReference type="InterPro" id="IPR002509">
    <property type="entry name" value="NODB_dom"/>
</dbReference>
<dbReference type="CDD" id="cd10917">
    <property type="entry name" value="CE4_NodB_like_6s_7s"/>
    <property type="match status" value="1"/>
</dbReference>
<dbReference type="PANTHER" id="PTHR10587">
    <property type="entry name" value="GLYCOSYL TRANSFERASE-RELATED"/>
    <property type="match status" value="1"/>
</dbReference>
<dbReference type="SUPFAM" id="SSF88713">
    <property type="entry name" value="Glycoside hydrolase/deacetylase"/>
    <property type="match status" value="1"/>
</dbReference>
<dbReference type="InterPro" id="IPR011330">
    <property type="entry name" value="Glyco_hydro/deAcase_b/a-brl"/>
</dbReference>
<organism evidence="3 4">
    <name type="scientific">Fervidobacterium thailandense</name>
    <dbReference type="NCBI Taxonomy" id="1008305"/>
    <lineage>
        <taxon>Bacteria</taxon>
        <taxon>Thermotogati</taxon>
        <taxon>Thermotogota</taxon>
        <taxon>Thermotogae</taxon>
        <taxon>Thermotogales</taxon>
        <taxon>Fervidobacteriaceae</taxon>
        <taxon>Fervidobacterium</taxon>
    </lineage>
</organism>
<keyword evidence="4" id="KW-1185">Reference proteome</keyword>
<accession>A0A1E3G5I5</accession>
<proteinExistence type="predicted"/>
<dbReference type="STRING" id="1008305.A4H02_01260"/>